<proteinExistence type="predicted"/>
<evidence type="ECO:0000256" key="1">
    <source>
        <dbReference type="SAM" id="MobiDB-lite"/>
    </source>
</evidence>
<gene>
    <name evidence="2" type="ORF">S03H2_63627</name>
</gene>
<reference evidence="2" key="1">
    <citation type="journal article" date="2014" name="Front. Microbiol.">
        <title>High frequency of phylogenetically diverse reductive dehalogenase-homologous genes in deep subseafloor sedimentary metagenomes.</title>
        <authorList>
            <person name="Kawai M."/>
            <person name="Futagami T."/>
            <person name="Toyoda A."/>
            <person name="Takaki Y."/>
            <person name="Nishi S."/>
            <person name="Hori S."/>
            <person name="Arai W."/>
            <person name="Tsubouchi T."/>
            <person name="Morono Y."/>
            <person name="Uchiyama I."/>
            <person name="Ito T."/>
            <person name="Fujiyama A."/>
            <person name="Inagaki F."/>
            <person name="Takami H."/>
        </authorList>
    </citation>
    <scope>NUCLEOTIDE SEQUENCE</scope>
    <source>
        <strain evidence="2">Expedition CK06-06</strain>
    </source>
</reference>
<name>X1K856_9ZZZZ</name>
<sequence>MSEEPPAGVSPEVASKQYCESCQGDEALCNEFVEHLKERGYRATEVQLGELGIEESLPRFLEERKIVIPGEITGEPTTEVVPPEVRTTGEAEPVEEET</sequence>
<dbReference type="EMBL" id="BARU01041246">
    <property type="protein sequence ID" value="GAH86424.1"/>
    <property type="molecule type" value="Genomic_DNA"/>
</dbReference>
<dbReference type="AlphaFoldDB" id="X1K856"/>
<comment type="caution">
    <text evidence="2">The sequence shown here is derived from an EMBL/GenBank/DDBJ whole genome shotgun (WGS) entry which is preliminary data.</text>
</comment>
<feature type="region of interest" description="Disordered" evidence="1">
    <location>
        <begin position="70"/>
        <end position="98"/>
    </location>
</feature>
<feature type="compositionally biased region" description="Low complexity" evidence="1">
    <location>
        <begin position="70"/>
        <end position="90"/>
    </location>
</feature>
<evidence type="ECO:0000313" key="2">
    <source>
        <dbReference type="EMBL" id="GAH86424.1"/>
    </source>
</evidence>
<organism evidence="2">
    <name type="scientific">marine sediment metagenome</name>
    <dbReference type="NCBI Taxonomy" id="412755"/>
    <lineage>
        <taxon>unclassified sequences</taxon>
        <taxon>metagenomes</taxon>
        <taxon>ecological metagenomes</taxon>
    </lineage>
</organism>
<accession>X1K856</accession>
<protein>
    <submittedName>
        <fullName evidence="2">Uncharacterized protein</fullName>
    </submittedName>
</protein>